<gene>
    <name evidence="1" type="ORF">F444_22373</name>
</gene>
<dbReference type="Gene3D" id="3.40.395.10">
    <property type="entry name" value="Adenoviral Proteinase, Chain A"/>
    <property type="match status" value="1"/>
</dbReference>
<evidence type="ECO:0000313" key="1">
    <source>
        <dbReference type="EMBL" id="ETO59257.1"/>
    </source>
</evidence>
<evidence type="ECO:0008006" key="3">
    <source>
        <dbReference type="Google" id="ProtNLM"/>
    </source>
</evidence>
<dbReference type="SUPFAM" id="SSF54001">
    <property type="entry name" value="Cysteine proteinases"/>
    <property type="match status" value="1"/>
</dbReference>
<dbReference type="AlphaFoldDB" id="A0A080YXZ6"/>
<sequence>MINFAEKAFKYYDPMSSSYSLTVRVLAQKIALHLPAITGRYRVDPYVTDFGVQLDSYNCGIYVLLAFETFSSEDSIGEQRKKTLKYQRYRYLQICL</sequence>
<dbReference type="InterPro" id="IPR038765">
    <property type="entry name" value="Papain-like_cys_pep_sf"/>
</dbReference>
<name>A0A080YXZ6_PHYNI</name>
<evidence type="ECO:0000313" key="2">
    <source>
        <dbReference type="Proteomes" id="UP000028582"/>
    </source>
</evidence>
<dbReference type="EMBL" id="ANJA01004203">
    <property type="protein sequence ID" value="ETO59257.1"/>
    <property type="molecule type" value="Genomic_DNA"/>
</dbReference>
<proteinExistence type="predicted"/>
<comment type="caution">
    <text evidence="1">The sequence shown here is derived from an EMBL/GenBank/DDBJ whole genome shotgun (WGS) entry which is preliminary data.</text>
</comment>
<reference evidence="1 2" key="1">
    <citation type="submission" date="2013-11" db="EMBL/GenBank/DDBJ databases">
        <title>The Genome Sequence of Phytophthora parasitica P1976.</title>
        <authorList>
            <consortium name="The Broad Institute Genomics Platform"/>
            <person name="Russ C."/>
            <person name="Tyler B."/>
            <person name="Panabieres F."/>
            <person name="Shan W."/>
            <person name="Tripathy S."/>
            <person name="Grunwald N."/>
            <person name="Machado M."/>
            <person name="Johnson C.S."/>
            <person name="Walker B."/>
            <person name="Young S."/>
            <person name="Zeng Q."/>
            <person name="Gargeya S."/>
            <person name="Fitzgerald M."/>
            <person name="Haas B."/>
            <person name="Abouelleil A."/>
            <person name="Allen A.W."/>
            <person name="Alvarado L."/>
            <person name="Arachchi H.M."/>
            <person name="Berlin A.M."/>
            <person name="Chapman S.B."/>
            <person name="Gainer-Dewar J."/>
            <person name="Goldberg J."/>
            <person name="Griggs A."/>
            <person name="Gujja S."/>
            <person name="Hansen M."/>
            <person name="Howarth C."/>
            <person name="Imamovic A."/>
            <person name="Ireland A."/>
            <person name="Larimer J."/>
            <person name="McCowan C."/>
            <person name="Murphy C."/>
            <person name="Pearson M."/>
            <person name="Poon T.W."/>
            <person name="Priest M."/>
            <person name="Roberts A."/>
            <person name="Saif S."/>
            <person name="Shea T."/>
            <person name="Sisk P."/>
            <person name="Sykes S."/>
            <person name="Wortman J."/>
            <person name="Nusbaum C."/>
            <person name="Birren B."/>
        </authorList>
    </citation>
    <scope>NUCLEOTIDE SEQUENCE [LARGE SCALE GENOMIC DNA]</scope>
    <source>
        <strain evidence="1 2">P1976</strain>
    </source>
</reference>
<dbReference type="OrthoDB" id="113888at2759"/>
<dbReference type="Proteomes" id="UP000028582">
    <property type="component" value="Unassembled WGS sequence"/>
</dbReference>
<accession>A0A080YXZ6</accession>
<organism evidence="1 2">
    <name type="scientific">Phytophthora nicotianae P1976</name>
    <dbReference type="NCBI Taxonomy" id="1317066"/>
    <lineage>
        <taxon>Eukaryota</taxon>
        <taxon>Sar</taxon>
        <taxon>Stramenopiles</taxon>
        <taxon>Oomycota</taxon>
        <taxon>Peronosporomycetes</taxon>
        <taxon>Peronosporales</taxon>
        <taxon>Peronosporaceae</taxon>
        <taxon>Phytophthora</taxon>
    </lineage>
</organism>
<protein>
    <recommendedName>
        <fullName evidence="3">Ubiquitin-like protease family profile domain-containing protein</fullName>
    </recommendedName>
</protein>